<evidence type="ECO:0000313" key="2">
    <source>
        <dbReference type="Proteomes" id="UP000252189"/>
    </source>
</evidence>
<dbReference type="Pfam" id="PF08905">
    <property type="entry name" value="DUF1850"/>
    <property type="match status" value="1"/>
</dbReference>
<dbReference type="InterPro" id="IPR015001">
    <property type="entry name" value="DUF1850"/>
</dbReference>
<evidence type="ECO:0000313" key="1">
    <source>
        <dbReference type="EMBL" id="RCU47389.1"/>
    </source>
</evidence>
<dbReference type="AlphaFoldDB" id="A0A368NDK2"/>
<protein>
    <submittedName>
        <fullName evidence="1">DUF1850 domain-containing protein</fullName>
    </submittedName>
</protein>
<organism evidence="1 2">
    <name type="scientific">Haloplanus salinus</name>
    <dbReference type="NCBI Taxonomy" id="1126245"/>
    <lineage>
        <taxon>Archaea</taxon>
        <taxon>Methanobacteriati</taxon>
        <taxon>Methanobacteriota</taxon>
        <taxon>Stenosarchaea group</taxon>
        <taxon>Halobacteria</taxon>
        <taxon>Halobacteriales</taxon>
        <taxon>Haloferacaceae</taxon>
        <taxon>Haloplanus</taxon>
    </lineage>
</organism>
<keyword evidence="2" id="KW-1185">Reference proteome</keyword>
<accession>A0A368NDK2</accession>
<dbReference type="Proteomes" id="UP000252189">
    <property type="component" value="Unassembled WGS sequence"/>
</dbReference>
<dbReference type="InterPro" id="IPR014451">
    <property type="entry name" value="UCP008455"/>
</dbReference>
<dbReference type="RefSeq" id="WP_114448951.1">
    <property type="nucleotide sequence ID" value="NZ_QPHM01000001.1"/>
</dbReference>
<reference evidence="1 2" key="1">
    <citation type="submission" date="2018-07" db="EMBL/GenBank/DDBJ databases">
        <title>Genome sequences of Haloplanus salinus JCM 18368T.</title>
        <authorList>
            <person name="Kim Y.B."/>
            <person name="Roh S.W."/>
        </authorList>
    </citation>
    <scope>NUCLEOTIDE SEQUENCE [LARGE SCALE GENOMIC DNA]</scope>
    <source>
        <strain evidence="1 2">JCM 18368</strain>
    </source>
</reference>
<dbReference type="PIRSF" id="PIRSF008455">
    <property type="entry name" value="UCP008455"/>
    <property type="match status" value="1"/>
</dbReference>
<dbReference type="OrthoDB" id="212141at2157"/>
<comment type="caution">
    <text evidence="1">The sequence shown here is derived from an EMBL/GenBank/DDBJ whole genome shotgun (WGS) entry which is preliminary data.</text>
</comment>
<gene>
    <name evidence="1" type="ORF">DU504_08810</name>
</gene>
<proteinExistence type="predicted"/>
<name>A0A368NDK2_9EURY</name>
<sequence length="163" mass="17904">MKRRYVAAAAFVVLVAALGSAAAVPDRQVLVVSDVETGETYLETPVDNGTVVALEYTHSVEKTRVYEAYTVRGDHLEMTHMEFESYGWGLPSRANVTRKNGTFIYDPPGSYERLTVAPGRIAGHRLHVGDETHDLVALSNGRSVTLSIHRQSAFALPLYGVDR</sequence>
<dbReference type="EMBL" id="QPHM01000001">
    <property type="protein sequence ID" value="RCU47389.1"/>
    <property type="molecule type" value="Genomic_DNA"/>
</dbReference>